<dbReference type="AlphaFoldDB" id="A0AAW0C2P8"/>
<keyword evidence="2" id="KW-1185">Reference proteome</keyword>
<evidence type="ECO:0000313" key="2">
    <source>
        <dbReference type="Proteomes" id="UP001383192"/>
    </source>
</evidence>
<dbReference type="Proteomes" id="UP001383192">
    <property type="component" value="Unassembled WGS sequence"/>
</dbReference>
<accession>A0AAW0C2P8</accession>
<name>A0AAW0C2P8_9AGAR</name>
<evidence type="ECO:0000313" key="1">
    <source>
        <dbReference type="EMBL" id="KAK7032540.1"/>
    </source>
</evidence>
<organism evidence="1 2">
    <name type="scientific">Paramarasmius palmivorus</name>
    <dbReference type="NCBI Taxonomy" id="297713"/>
    <lineage>
        <taxon>Eukaryota</taxon>
        <taxon>Fungi</taxon>
        <taxon>Dikarya</taxon>
        <taxon>Basidiomycota</taxon>
        <taxon>Agaricomycotina</taxon>
        <taxon>Agaricomycetes</taxon>
        <taxon>Agaricomycetidae</taxon>
        <taxon>Agaricales</taxon>
        <taxon>Marasmiineae</taxon>
        <taxon>Marasmiaceae</taxon>
        <taxon>Paramarasmius</taxon>
    </lineage>
</organism>
<comment type="caution">
    <text evidence="1">The sequence shown here is derived from an EMBL/GenBank/DDBJ whole genome shotgun (WGS) entry which is preliminary data.</text>
</comment>
<protein>
    <submittedName>
        <fullName evidence="1">Uncharacterized protein</fullName>
    </submittedName>
</protein>
<dbReference type="EMBL" id="JAYKXP010000063">
    <property type="protein sequence ID" value="KAK7032540.1"/>
    <property type="molecule type" value="Genomic_DNA"/>
</dbReference>
<reference evidence="1 2" key="1">
    <citation type="submission" date="2024-01" db="EMBL/GenBank/DDBJ databases">
        <title>A draft genome for a cacao thread blight-causing isolate of Paramarasmius palmivorus.</title>
        <authorList>
            <person name="Baruah I.K."/>
            <person name="Bukari Y."/>
            <person name="Amoako-Attah I."/>
            <person name="Meinhardt L.W."/>
            <person name="Bailey B.A."/>
            <person name="Cohen S.P."/>
        </authorList>
    </citation>
    <scope>NUCLEOTIDE SEQUENCE [LARGE SCALE GENOMIC DNA]</scope>
    <source>
        <strain evidence="1 2">GH-12</strain>
    </source>
</reference>
<gene>
    <name evidence="1" type="ORF">VNI00_012938</name>
</gene>
<proteinExistence type="predicted"/>
<sequence length="172" mass="18946">MNSSNDTGLKPLIDTLRATIELANAQLLAGTRITGSTREELVELHSSLTSVLLGSFDNPVQPEPEPENIPLIQPAGVSQEALDRLWHEMNQVTWEEYQAIISTTAHSPSHQTFSSTTANVSFDQGIPADFNPEALEYAQWSIESLIPAVNDPILHYDYSTELSLLSEQIESV</sequence>